<dbReference type="GO" id="GO:0070372">
    <property type="term" value="P:regulation of ERK1 and ERK2 cascade"/>
    <property type="evidence" value="ECO:0007669"/>
    <property type="project" value="TreeGrafter"/>
</dbReference>
<feature type="domain" description="Tyrosine specific protein phosphatases" evidence="3">
    <location>
        <begin position="79"/>
        <end position="137"/>
    </location>
</feature>
<feature type="domain" description="Tyrosine-protein phosphatase" evidence="2">
    <location>
        <begin position="10"/>
        <end position="158"/>
    </location>
</feature>
<dbReference type="HOGENOM" id="CLU_111646_0_0_1"/>
<accession>A0A0D0V272</accession>
<dbReference type="PROSITE" id="PS50056">
    <property type="entry name" value="TYR_PHOSPHATASE_2"/>
    <property type="match status" value="1"/>
</dbReference>
<dbReference type="GO" id="GO:0005737">
    <property type="term" value="C:cytoplasm"/>
    <property type="evidence" value="ECO:0007669"/>
    <property type="project" value="TreeGrafter"/>
</dbReference>
<dbReference type="InterPro" id="IPR000387">
    <property type="entry name" value="Tyr_Pase_dom"/>
</dbReference>
<dbReference type="GO" id="GO:0140096">
    <property type="term" value="F:catalytic activity, acting on a protein"/>
    <property type="evidence" value="ECO:0007669"/>
    <property type="project" value="UniProtKB-ARBA"/>
</dbReference>
<evidence type="ECO:0000313" key="4">
    <source>
        <dbReference type="EMBL" id="KIR40629.1"/>
    </source>
</evidence>
<dbReference type="PANTHER" id="PTHR46588:SF1">
    <property type="entry name" value="SERINE_THREONINE_TYROSINE-INTERACTING PROTEIN"/>
    <property type="match status" value="1"/>
</dbReference>
<dbReference type="GO" id="GO:0062026">
    <property type="term" value="P:negative regulation of SCF-dependent proteasomal ubiquitin-dependent catabolic process"/>
    <property type="evidence" value="ECO:0007669"/>
    <property type="project" value="TreeGrafter"/>
</dbReference>
<dbReference type="EMBL" id="KN847902">
    <property type="protein sequence ID" value="KIR40629.1"/>
    <property type="molecule type" value="Genomic_DNA"/>
</dbReference>
<comment type="similarity">
    <text evidence="1">Belongs to the protein-tyrosine phosphatase family. Non-receptor class subfamily.</text>
</comment>
<dbReference type="OrthoDB" id="2017893at2759"/>
<evidence type="ECO:0000313" key="5">
    <source>
        <dbReference type="Proteomes" id="UP000053392"/>
    </source>
</evidence>
<evidence type="ECO:0000259" key="3">
    <source>
        <dbReference type="PROSITE" id="PS50056"/>
    </source>
</evidence>
<dbReference type="InterPro" id="IPR000340">
    <property type="entry name" value="Dual-sp_phosphatase_cat-dom"/>
</dbReference>
<dbReference type="AlphaFoldDB" id="A0A0D0V272"/>
<sequence>MNPIATSSSNTSTWMPNGLPKCNGALPPPMNDSTIINGTSEWKLCIRDRKEAKLIFPRFPQEFKYMTLNISDHPDQNLITIFPSCRDFVEEAFSMGGTVLVHCNGGIALSPAIVVGYLMWKFNWTAEHALAHVQNKRYCVSTMSFQNQFKEYEPIYMAQKMVETAAKREAAANKRQVEEVHGRKDLFAVVGFYPLCYSRALTEWIDDEFEISEGS</sequence>
<dbReference type="Gene3D" id="3.90.190.10">
    <property type="entry name" value="Protein tyrosine phosphatase superfamily"/>
    <property type="match status" value="1"/>
</dbReference>
<dbReference type="PANTHER" id="PTHR46588">
    <property type="entry name" value="SERINE/THREONINE/TYROSINE-INTERACTING PROTEIN"/>
    <property type="match status" value="1"/>
</dbReference>
<reference evidence="4 5" key="1">
    <citation type="submission" date="2015-01" db="EMBL/GenBank/DDBJ databases">
        <title>The Genome Sequence of Cryptococcus gattii Ram5.</title>
        <authorList>
            <consortium name="The Broad Institute Genomics Platform"/>
            <person name="Cuomo C."/>
            <person name="Litvintseva A."/>
            <person name="Chen Y."/>
            <person name="Heitman J."/>
            <person name="Sun S."/>
            <person name="Springer D."/>
            <person name="Dromer F."/>
            <person name="Young S."/>
            <person name="Zeng Q."/>
            <person name="Gargeya S."/>
            <person name="Abouelleil A."/>
            <person name="Alvarado L."/>
            <person name="Chapman S.B."/>
            <person name="Gainer-Dewar J."/>
            <person name="Goldberg J."/>
            <person name="Griggs A."/>
            <person name="Gujja S."/>
            <person name="Hansen M."/>
            <person name="Howarth C."/>
            <person name="Imamovic A."/>
            <person name="Larimer J."/>
            <person name="Murphy C."/>
            <person name="Naylor J."/>
            <person name="Pearson M."/>
            <person name="Priest M."/>
            <person name="Roberts A."/>
            <person name="Saif S."/>
            <person name="Shea T."/>
            <person name="Sykes S."/>
            <person name="Wortman J."/>
            <person name="Nusbaum C."/>
            <person name="Birren B."/>
        </authorList>
    </citation>
    <scope>NUCLEOTIDE SEQUENCE [LARGE SCALE GENOMIC DNA]</scope>
    <source>
        <strain evidence="4 5">Ram5</strain>
    </source>
</reference>
<dbReference type="PROSITE" id="PS50054">
    <property type="entry name" value="TYR_PHOSPHATASE_DUAL"/>
    <property type="match status" value="1"/>
</dbReference>
<evidence type="ECO:0000256" key="1">
    <source>
        <dbReference type="ARBA" id="ARBA00009649"/>
    </source>
</evidence>
<organism evidence="4 5">
    <name type="scientific">Cryptococcus deuterogattii Ram5</name>
    <dbReference type="NCBI Taxonomy" id="1296110"/>
    <lineage>
        <taxon>Eukaryota</taxon>
        <taxon>Fungi</taxon>
        <taxon>Dikarya</taxon>
        <taxon>Basidiomycota</taxon>
        <taxon>Agaricomycotina</taxon>
        <taxon>Tremellomycetes</taxon>
        <taxon>Tremellales</taxon>
        <taxon>Cryptococcaceae</taxon>
        <taxon>Cryptococcus</taxon>
        <taxon>Cryptococcus gattii species complex</taxon>
    </lineage>
</organism>
<gene>
    <name evidence="4" type="ORF">I313_03280</name>
</gene>
<dbReference type="Proteomes" id="UP000053392">
    <property type="component" value="Unassembled WGS sequence"/>
</dbReference>
<dbReference type="InterPro" id="IPR020422">
    <property type="entry name" value="TYR_PHOSPHATASE_DUAL_dom"/>
</dbReference>
<name>A0A0D0V272_9TREE</name>
<evidence type="ECO:0000259" key="2">
    <source>
        <dbReference type="PROSITE" id="PS50054"/>
    </source>
</evidence>
<dbReference type="SMART" id="SM00195">
    <property type="entry name" value="DSPc"/>
    <property type="match status" value="1"/>
</dbReference>
<dbReference type="GO" id="GO:1990444">
    <property type="term" value="F:F-box domain binding"/>
    <property type="evidence" value="ECO:0007669"/>
    <property type="project" value="TreeGrafter"/>
</dbReference>
<protein>
    <submittedName>
        <fullName evidence="4">Serine/threonine/tyrosine-interacting protein</fullName>
    </submittedName>
</protein>
<dbReference type="InterPro" id="IPR052449">
    <property type="entry name" value="STYX-Interacting_Phosphatase"/>
</dbReference>
<keyword evidence="5" id="KW-1185">Reference proteome</keyword>
<dbReference type="Pfam" id="PF00782">
    <property type="entry name" value="DSPc"/>
    <property type="match status" value="1"/>
</dbReference>
<dbReference type="GO" id="GO:0005654">
    <property type="term" value="C:nucleoplasm"/>
    <property type="evidence" value="ECO:0007669"/>
    <property type="project" value="TreeGrafter"/>
</dbReference>
<proteinExistence type="inferred from homology"/>
<dbReference type="SUPFAM" id="SSF52799">
    <property type="entry name" value="(Phosphotyrosine protein) phosphatases II"/>
    <property type="match status" value="1"/>
</dbReference>
<dbReference type="InterPro" id="IPR029021">
    <property type="entry name" value="Prot-tyrosine_phosphatase-like"/>
</dbReference>